<dbReference type="OMA" id="MHKEDDE"/>
<dbReference type="Pfam" id="PF12937">
    <property type="entry name" value="F-box-like"/>
    <property type="match status" value="1"/>
</dbReference>
<dbReference type="Gene3D" id="1.20.1280.50">
    <property type="match status" value="1"/>
</dbReference>
<comment type="subunit">
    <text evidence="1">Component of the SCF-type E3 ligase complex.</text>
</comment>
<comment type="pathway">
    <text evidence="1">Protein modification; protein ubiquitination.</text>
</comment>
<dbReference type="PANTHER" id="PTHR12874:SF16">
    <property type="entry name" value="OS01G0800800 PROTEIN"/>
    <property type="match status" value="1"/>
</dbReference>
<dbReference type="GO" id="GO:0016567">
    <property type="term" value="P:protein ubiquitination"/>
    <property type="evidence" value="ECO:0007669"/>
    <property type="project" value="UniProtKB-UniRule"/>
</dbReference>
<reference evidence="3" key="3">
    <citation type="submission" date="2020-06" db="EMBL/GenBank/DDBJ databases">
        <title>Helianthus annuus Genome sequencing and assembly Release 2.</title>
        <authorList>
            <person name="Gouzy J."/>
            <person name="Langlade N."/>
            <person name="Munos S."/>
        </authorList>
    </citation>
    <scope>NUCLEOTIDE SEQUENCE</scope>
    <source>
        <tissue evidence="3">Leaves</tissue>
    </source>
</reference>
<dbReference type="SUPFAM" id="SSF81383">
    <property type="entry name" value="F-box domain"/>
    <property type="match status" value="1"/>
</dbReference>
<dbReference type="GO" id="GO:0031146">
    <property type="term" value="P:SCF-dependent proteasomal ubiquitin-dependent protein catabolic process"/>
    <property type="evidence" value="ECO:0000318"/>
    <property type="project" value="GO_Central"/>
</dbReference>
<dbReference type="Proteomes" id="UP000215914">
    <property type="component" value="Chromosome 1"/>
</dbReference>
<organism evidence="4 5">
    <name type="scientific">Helianthus annuus</name>
    <name type="common">Common sunflower</name>
    <dbReference type="NCBI Taxonomy" id="4232"/>
    <lineage>
        <taxon>Eukaryota</taxon>
        <taxon>Viridiplantae</taxon>
        <taxon>Streptophyta</taxon>
        <taxon>Embryophyta</taxon>
        <taxon>Tracheophyta</taxon>
        <taxon>Spermatophyta</taxon>
        <taxon>Magnoliopsida</taxon>
        <taxon>eudicotyledons</taxon>
        <taxon>Gunneridae</taxon>
        <taxon>Pentapetalae</taxon>
        <taxon>asterids</taxon>
        <taxon>campanulids</taxon>
        <taxon>Asterales</taxon>
        <taxon>Asteraceae</taxon>
        <taxon>Asteroideae</taxon>
        <taxon>Heliantheae alliance</taxon>
        <taxon>Heliantheae</taxon>
        <taxon>Helianthus</taxon>
    </lineage>
</organism>
<dbReference type="GO" id="GO:0005634">
    <property type="term" value="C:nucleus"/>
    <property type="evidence" value="ECO:0007669"/>
    <property type="project" value="UniProtKB-SubCell"/>
</dbReference>
<dbReference type="GO" id="GO:0005737">
    <property type="term" value="C:cytoplasm"/>
    <property type="evidence" value="ECO:0000318"/>
    <property type="project" value="GO_Central"/>
</dbReference>
<reference evidence="4" key="2">
    <citation type="submission" date="2017-02" db="EMBL/GenBank/DDBJ databases">
        <title>Sunflower complete genome.</title>
        <authorList>
            <person name="Langlade N."/>
            <person name="Munos S."/>
        </authorList>
    </citation>
    <scope>NUCLEOTIDE SEQUENCE [LARGE SCALE GENOMIC DNA]</scope>
    <source>
        <tissue evidence="4">Leaves</tissue>
    </source>
</reference>
<evidence type="ECO:0000259" key="2">
    <source>
        <dbReference type="PROSITE" id="PS50181"/>
    </source>
</evidence>
<dbReference type="InterPro" id="IPR036047">
    <property type="entry name" value="F-box-like_dom_sf"/>
</dbReference>
<feature type="domain" description="F-box" evidence="2">
    <location>
        <begin position="3"/>
        <end position="49"/>
    </location>
</feature>
<keyword evidence="1" id="KW-0539">Nucleus</keyword>
<dbReference type="InterPro" id="IPR001810">
    <property type="entry name" value="F-box_dom"/>
</dbReference>
<proteinExistence type="predicted"/>
<comment type="subcellular location">
    <subcellularLocation>
        <location evidence="1">Nucleus</location>
    </subcellularLocation>
</comment>
<keyword evidence="1" id="KW-0833">Ubl conjugation pathway</keyword>
<comment type="function">
    <text evidence="1">Acts as a component of a SCF E3 ubiquitin ligase complexes.</text>
</comment>
<dbReference type="EMBL" id="CM007890">
    <property type="protein sequence ID" value="OTG36502.1"/>
    <property type="molecule type" value="Genomic_DNA"/>
</dbReference>
<name>A0A251VN84_HELAN</name>
<evidence type="ECO:0000313" key="3">
    <source>
        <dbReference type="EMBL" id="KAF5821290.1"/>
    </source>
</evidence>
<evidence type="ECO:0000313" key="5">
    <source>
        <dbReference type="Proteomes" id="UP000215914"/>
    </source>
</evidence>
<reference evidence="3 5" key="1">
    <citation type="journal article" date="2017" name="Nature">
        <title>The sunflower genome provides insights into oil metabolism, flowering and Asterid evolution.</title>
        <authorList>
            <person name="Badouin H."/>
            <person name="Gouzy J."/>
            <person name="Grassa C.J."/>
            <person name="Murat F."/>
            <person name="Staton S.E."/>
            <person name="Cottret L."/>
            <person name="Lelandais-Briere C."/>
            <person name="Owens G.L."/>
            <person name="Carrere S."/>
            <person name="Mayjonade B."/>
            <person name="Legrand L."/>
            <person name="Gill N."/>
            <person name="Kane N.C."/>
            <person name="Bowers J.E."/>
            <person name="Hubner S."/>
            <person name="Bellec A."/>
            <person name="Berard A."/>
            <person name="Berges H."/>
            <person name="Blanchet N."/>
            <person name="Boniface M.C."/>
            <person name="Brunel D."/>
            <person name="Catrice O."/>
            <person name="Chaidir N."/>
            <person name="Claudel C."/>
            <person name="Donnadieu C."/>
            <person name="Faraut T."/>
            <person name="Fievet G."/>
            <person name="Helmstetter N."/>
            <person name="King M."/>
            <person name="Knapp S.J."/>
            <person name="Lai Z."/>
            <person name="Le Paslier M.C."/>
            <person name="Lippi Y."/>
            <person name="Lorenzon L."/>
            <person name="Mandel J.R."/>
            <person name="Marage G."/>
            <person name="Marchand G."/>
            <person name="Marquand E."/>
            <person name="Bret-Mestries E."/>
            <person name="Morien E."/>
            <person name="Nambeesan S."/>
            <person name="Nguyen T."/>
            <person name="Pegot-Espagnet P."/>
            <person name="Pouilly N."/>
            <person name="Raftis F."/>
            <person name="Sallet E."/>
            <person name="Schiex T."/>
            <person name="Thomas J."/>
            <person name="Vandecasteele C."/>
            <person name="Vares D."/>
            <person name="Vear F."/>
            <person name="Vautrin S."/>
            <person name="Crespi M."/>
            <person name="Mangin B."/>
            <person name="Burke J.M."/>
            <person name="Salse J."/>
            <person name="Munos S."/>
            <person name="Vincourt P."/>
            <person name="Rieseberg L.H."/>
            <person name="Langlade N.B."/>
        </authorList>
    </citation>
    <scope>NUCLEOTIDE SEQUENCE [LARGE SCALE GENOMIC DNA]</scope>
    <source>
        <strain evidence="5">cv. SF193</strain>
        <tissue evidence="3">Leaves</tissue>
    </source>
</reference>
<accession>A0A251VN84</accession>
<dbReference type="PROSITE" id="PS50181">
    <property type="entry name" value="FBOX"/>
    <property type="match status" value="1"/>
</dbReference>
<gene>
    <name evidence="4" type="ORF">HannXRQ_Chr01g0008291</name>
    <name evidence="3" type="ORF">HanXRQr2_Chr01g0012181</name>
</gene>
<dbReference type="PANTHER" id="PTHR12874">
    <property type="entry name" value="F-BOX ONLY PROTEIN 48-RELATED"/>
    <property type="match status" value="1"/>
</dbReference>
<sequence length="251" mass="27832">MSQPPESNIPWEVLTLVATNLDPKTLATASSVSKQWCTTMTSDHLWAHPCTTHFPSISHLHSTTLPYHRLYNLGFTATKRRHLPPPQPSITLQNLLFVITLTTSTSPPLTITKPCTELALDPSSLFRFDIDVSDHRKWSKYEVLDDTRVTWNVVLGGYEGVFTMMDCKGRGSFFSGSDGWFTAELPVAGWWSGGGSSGLVAEMRVAVREEVGGDGRRGVVGSVSVGVLSVVTWRYVCVDDCLRYLQHFLEP</sequence>
<dbReference type="AlphaFoldDB" id="A0A251VN84"/>
<dbReference type="GO" id="GO:0009740">
    <property type="term" value="P:gibberellic acid mediated signaling pathway"/>
    <property type="evidence" value="ECO:0000318"/>
    <property type="project" value="GO_Central"/>
</dbReference>
<dbReference type="EMBL" id="MNCJ02000316">
    <property type="protein sequence ID" value="KAF5821290.1"/>
    <property type="molecule type" value="Genomic_DNA"/>
</dbReference>
<dbReference type="GO" id="GO:0019005">
    <property type="term" value="C:SCF ubiquitin ligase complex"/>
    <property type="evidence" value="ECO:0000318"/>
    <property type="project" value="GO_Central"/>
</dbReference>
<evidence type="ECO:0000256" key="1">
    <source>
        <dbReference type="RuleBase" id="RU369085"/>
    </source>
</evidence>
<dbReference type="SMART" id="SM00256">
    <property type="entry name" value="FBOX"/>
    <property type="match status" value="1"/>
</dbReference>
<dbReference type="Gramene" id="mRNA:HanXRQr2_Chr01g0012181">
    <property type="protein sequence ID" value="CDS:HanXRQr2_Chr01g0012181.1"/>
    <property type="gene ID" value="HanXRQr2_Chr01g0012181"/>
</dbReference>
<dbReference type="InParanoid" id="A0A251VN84"/>
<evidence type="ECO:0000313" key="4">
    <source>
        <dbReference type="EMBL" id="OTG36502.1"/>
    </source>
</evidence>
<protein>
    <recommendedName>
        <fullName evidence="1">F-box protein</fullName>
    </recommendedName>
</protein>
<keyword evidence="5" id="KW-1185">Reference proteome</keyword>
<dbReference type="OrthoDB" id="1905685at2759"/>